<dbReference type="EMBL" id="CP019791">
    <property type="protein sequence ID" value="AQT67286.1"/>
    <property type="molecule type" value="Genomic_DNA"/>
</dbReference>
<comment type="cofactor">
    <cofactor evidence="1">
        <name>FMN</name>
        <dbReference type="ChEBI" id="CHEBI:58210"/>
    </cofactor>
</comment>
<evidence type="ECO:0000313" key="7">
    <source>
        <dbReference type="EMBL" id="AQT67286.1"/>
    </source>
</evidence>
<dbReference type="RefSeq" id="WP_146659408.1">
    <property type="nucleotide sequence ID" value="NZ_CP019791.1"/>
</dbReference>
<dbReference type="CDD" id="cd02062">
    <property type="entry name" value="Nitro_FMN_reductase"/>
    <property type="match status" value="1"/>
</dbReference>
<evidence type="ECO:0000256" key="4">
    <source>
        <dbReference type="ARBA" id="ARBA00022643"/>
    </source>
</evidence>
<keyword evidence="3" id="KW-0285">Flavoprotein</keyword>
<dbReference type="STRING" id="1936003.STSP2_00429"/>
<dbReference type="InterPro" id="IPR029479">
    <property type="entry name" value="Nitroreductase"/>
</dbReference>
<dbReference type="SUPFAM" id="SSF55469">
    <property type="entry name" value="FMN-dependent nitroreductase-like"/>
    <property type="match status" value="1"/>
</dbReference>
<evidence type="ECO:0000256" key="5">
    <source>
        <dbReference type="ARBA" id="ARBA00023002"/>
    </source>
</evidence>
<evidence type="ECO:0000256" key="3">
    <source>
        <dbReference type="ARBA" id="ARBA00022630"/>
    </source>
</evidence>
<evidence type="ECO:0000313" key="8">
    <source>
        <dbReference type="Proteomes" id="UP000189674"/>
    </source>
</evidence>
<organism evidence="7 8">
    <name type="scientific">Anaerohalosphaera lusitana</name>
    <dbReference type="NCBI Taxonomy" id="1936003"/>
    <lineage>
        <taxon>Bacteria</taxon>
        <taxon>Pseudomonadati</taxon>
        <taxon>Planctomycetota</taxon>
        <taxon>Phycisphaerae</taxon>
        <taxon>Sedimentisphaerales</taxon>
        <taxon>Anaerohalosphaeraceae</taxon>
        <taxon>Anaerohalosphaera</taxon>
    </lineage>
</organism>
<dbReference type="Proteomes" id="UP000189674">
    <property type="component" value="Chromosome"/>
</dbReference>
<dbReference type="PANTHER" id="PTHR43673">
    <property type="entry name" value="NAD(P)H NITROREDUCTASE YDGI-RELATED"/>
    <property type="match status" value="1"/>
</dbReference>
<proteinExistence type="inferred from homology"/>
<dbReference type="AlphaFoldDB" id="A0A1U9NIE7"/>
<keyword evidence="8" id="KW-1185">Reference proteome</keyword>
<comment type="similarity">
    <text evidence="2">Belongs to the nitroreductase family.</text>
</comment>
<reference evidence="8" key="1">
    <citation type="submission" date="2017-02" db="EMBL/GenBank/DDBJ databases">
        <title>Comparative genomics and description of representatives of a novel lineage of planctomycetes thriving in anoxic sediments.</title>
        <authorList>
            <person name="Spring S."/>
            <person name="Bunk B."/>
            <person name="Sproer C."/>
        </authorList>
    </citation>
    <scope>NUCLEOTIDE SEQUENCE [LARGE SCALE GENOMIC DNA]</scope>
    <source>
        <strain evidence="8">ST-NAGAB-D1</strain>
    </source>
</reference>
<evidence type="ECO:0000259" key="6">
    <source>
        <dbReference type="Pfam" id="PF00881"/>
    </source>
</evidence>
<protein>
    <submittedName>
        <fullName evidence="7">NADPH-flavin oxidoreductase</fullName>
        <ecNumber evidence="7">1.6.99.-</ecNumber>
    </submittedName>
</protein>
<sequence length="179" mass="20066">MNLFEVIKKRHSYRGAFTDQTVPREDLQKIVDAGLKAPSGCNAQTVQFVIVDDPETLGKIGQMHEKNLAIQQAKAMIVCVVDRDPKPVFEDLSFEVEDCAAAVQNMLLAITDLGYASVWIDGWLRREQRAEKIGELLGIPEDKVVRIVLPIGVPVEEKSQPDKKPFEQRAWFNQYGGTA</sequence>
<evidence type="ECO:0000256" key="2">
    <source>
        <dbReference type="ARBA" id="ARBA00007118"/>
    </source>
</evidence>
<keyword evidence="4" id="KW-0288">FMN</keyword>
<dbReference type="Pfam" id="PF00881">
    <property type="entry name" value="Nitroreductase"/>
    <property type="match status" value="2"/>
</dbReference>
<dbReference type="PANTHER" id="PTHR43673:SF2">
    <property type="entry name" value="NITROREDUCTASE"/>
    <property type="match status" value="1"/>
</dbReference>
<evidence type="ECO:0000256" key="1">
    <source>
        <dbReference type="ARBA" id="ARBA00001917"/>
    </source>
</evidence>
<accession>A0A1U9NIE7</accession>
<gene>
    <name evidence="7" type="primary">frp</name>
    <name evidence="7" type="ORF">STSP2_00429</name>
</gene>
<dbReference type="KEGG" id="alus:STSP2_00429"/>
<feature type="domain" description="Nitroreductase" evidence="6">
    <location>
        <begin position="7"/>
        <end position="75"/>
    </location>
</feature>
<keyword evidence="5 7" id="KW-0560">Oxidoreductase</keyword>
<dbReference type="GO" id="GO:0016491">
    <property type="term" value="F:oxidoreductase activity"/>
    <property type="evidence" value="ECO:0007669"/>
    <property type="project" value="UniProtKB-KW"/>
</dbReference>
<dbReference type="EC" id="1.6.99.-" evidence="7"/>
<dbReference type="OrthoDB" id="9812105at2"/>
<name>A0A1U9NIE7_9BACT</name>
<dbReference type="Gene3D" id="3.40.109.10">
    <property type="entry name" value="NADH Oxidase"/>
    <property type="match status" value="1"/>
</dbReference>
<feature type="domain" description="Nitroreductase" evidence="6">
    <location>
        <begin position="89"/>
        <end position="152"/>
    </location>
</feature>
<dbReference type="InterPro" id="IPR000415">
    <property type="entry name" value="Nitroreductase-like"/>
</dbReference>